<dbReference type="InterPro" id="IPR001789">
    <property type="entry name" value="Sig_transdc_resp-reg_receiver"/>
</dbReference>
<feature type="transmembrane region" description="Helical" evidence="8">
    <location>
        <begin position="192"/>
        <end position="216"/>
    </location>
</feature>
<keyword evidence="8" id="KW-0812">Transmembrane</keyword>
<dbReference type="KEGG" id="ngr:NAEGRDRAFT_71146"/>
<dbReference type="eggNOG" id="KOG0519">
    <property type="taxonomic scope" value="Eukaryota"/>
</dbReference>
<dbReference type="GO" id="GO:0005886">
    <property type="term" value="C:plasma membrane"/>
    <property type="evidence" value="ECO:0007669"/>
    <property type="project" value="TreeGrafter"/>
</dbReference>
<dbReference type="PRINTS" id="PR00344">
    <property type="entry name" value="BCTRLSENSOR"/>
</dbReference>
<proteinExistence type="predicted"/>
<dbReference type="SUPFAM" id="SSF47384">
    <property type="entry name" value="Homodimeric domain of signal transducing histidine kinase"/>
    <property type="match status" value="1"/>
</dbReference>
<dbReference type="InterPro" id="IPR004358">
    <property type="entry name" value="Sig_transdc_His_kin-like_C"/>
</dbReference>
<feature type="transmembrane region" description="Helical" evidence="8">
    <location>
        <begin position="120"/>
        <end position="139"/>
    </location>
</feature>
<dbReference type="CDD" id="cd00082">
    <property type="entry name" value="HisKA"/>
    <property type="match status" value="1"/>
</dbReference>
<feature type="compositionally biased region" description="Acidic residues" evidence="7">
    <location>
        <begin position="67"/>
        <end position="80"/>
    </location>
</feature>
<keyword evidence="4" id="KW-0808">Transferase</keyword>
<evidence type="ECO:0000256" key="1">
    <source>
        <dbReference type="ARBA" id="ARBA00000085"/>
    </source>
</evidence>
<evidence type="ECO:0000256" key="2">
    <source>
        <dbReference type="ARBA" id="ARBA00012438"/>
    </source>
</evidence>
<dbReference type="STRING" id="5762.D2VQ33"/>
<dbReference type="SMART" id="SM00448">
    <property type="entry name" value="REC"/>
    <property type="match status" value="1"/>
</dbReference>
<dbReference type="Gene3D" id="3.30.565.10">
    <property type="entry name" value="Histidine kinase-like ATPase, C-terminal domain"/>
    <property type="match status" value="1"/>
</dbReference>
<evidence type="ECO:0000256" key="6">
    <source>
        <dbReference type="PROSITE-ProRule" id="PRU00169"/>
    </source>
</evidence>
<dbReference type="InterPro" id="IPR036097">
    <property type="entry name" value="HisK_dim/P_sf"/>
</dbReference>
<keyword evidence="8" id="KW-1133">Transmembrane helix</keyword>
<dbReference type="Gene3D" id="3.40.50.2300">
    <property type="match status" value="1"/>
</dbReference>
<sequence length="714" mass="80758">MGDDLKGVEIMDAEKKDLAASEIIPSSLATNNSIAGDSLSMMKKELNSNEGNTQQQQQQLHKTIILGDDEDDSSKEDESENSSLRKSDSFTLSTGEDLNTYPSRFSFEYLLIKGILHPKMVSITLFIQYHTILFYSFYYQDFYSTVVLAISFIVGFLVNTRFALNSIWAAVKVGSDKAGNAEDDKGRMICNLILFSLRFYYLRSMRMMLMPIYFMIITSNNNLKREDMIWTLFPTYYISMHFIGNLGYRFLLLLIGQSTEDFGFFFSENISTMMCVVMFSFYITTISMHLKNKVTSLEHTGSKLQSALLTKQTFLRHISHEFRSPCLSSLGSVELLRETNLTQQQTELVDTIASADGILLTLIEDILLLATLEHEKTVGKKGAIDKYIQVFNLGKCMKLLENIIRSYCTQFNVSCKLIIDEVSKNACVRANQSRIQQVISNLLTNAVKASHKDGVVEFICTCEGEPRLINGIKEQNFVFKVVDHGVGIEKSKQQKIFEPFFQLHNVNESTMPSSGLGLNTVMHNVRSMGGKISVESDLGIGSTFTISLPLELVEESLARNGSKEDLANSSINRQLQIQASYLKLFEHSEKDYKVSSNPKARIILAEDNSINRKVLVKLLENLGYCCDTVRDGKELVEKVDFMKHKLVITDMNMPNLNGLEAATILRQRYKDELKIIVLTADVLCDFPTNVFDAVIMKPCNKATLQPYLEKWAKE</sequence>
<dbReference type="Pfam" id="PF00512">
    <property type="entry name" value="HisKA"/>
    <property type="match status" value="1"/>
</dbReference>
<dbReference type="InterPro" id="IPR003661">
    <property type="entry name" value="HisK_dim/P_dom"/>
</dbReference>
<comment type="catalytic activity">
    <reaction evidence="1">
        <text>ATP + protein L-histidine = ADP + protein N-phospho-L-histidine.</text>
        <dbReference type="EC" id="2.7.13.3"/>
    </reaction>
</comment>
<protein>
    <recommendedName>
        <fullName evidence="2">histidine kinase</fullName>
        <ecNumber evidence="2">2.7.13.3</ecNumber>
    </recommendedName>
</protein>
<accession>D2VQ33</accession>
<dbReference type="GO" id="GO:0009927">
    <property type="term" value="F:histidine phosphotransfer kinase activity"/>
    <property type="evidence" value="ECO:0007669"/>
    <property type="project" value="TreeGrafter"/>
</dbReference>
<dbReference type="InterPro" id="IPR011006">
    <property type="entry name" value="CheY-like_superfamily"/>
</dbReference>
<evidence type="ECO:0000259" key="9">
    <source>
        <dbReference type="PROSITE" id="PS50109"/>
    </source>
</evidence>
<dbReference type="VEuPathDB" id="AmoebaDB:NAEGRDRAFT_71146"/>
<dbReference type="EMBL" id="GG738888">
    <property type="protein sequence ID" value="EFC41036.1"/>
    <property type="molecule type" value="Genomic_DNA"/>
</dbReference>
<dbReference type="AlphaFoldDB" id="D2VQ33"/>
<keyword evidence="8" id="KW-0472">Membrane</keyword>
<evidence type="ECO:0000259" key="10">
    <source>
        <dbReference type="PROSITE" id="PS50110"/>
    </source>
</evidence>
<dbReference type="PROSITE" id="PS50109">
    <property type="entry name" value="HIS_KIN"/>
    <property type="match status" value="1"/>
</dbReference>
<keyword evidence="3 6" id="KW-0597">Phosphoprotein</keyword>
<dbReference type="Pfam" id="PF00072">
    <property type="entry name" value="Response_reg"/>
    <property type="match status" value="1"/>
</dbReference>
<keyword evidence="5" id="KW-0418">Kinase</keyword>
<dbReference type="GeneID" id="8855680"/>
<dbReference type="PANTHER" id="PTHR43047">
    <property type="entry name" value="TWO-COMPONENT HISTIDINE PROTEIN KINASE"/>
    <property type="match status" value="1"/>
</dbReference>
<dbReference type="InParanoid" id="D2VQ33"/>
<dbReference type="EC" id="2.7.13.3" evidence="2"/>
<evidence type="ECO:0000313" key="11">
    <source>
        <dbReference type="EMBL" id="EFC41036.1"/>
    </source>
</evidence>
<dbReference type="SMART" id="SM00388">
    <property type="entry name" value="HisKA"/>
    <property type="match status" value="1"/>
</dbReference>
<evidence type="ECO:0000313" key="12">
    <source>
        <dbReference type="Proteomes" id="UP000006671"/>
    </source>
</evidence>
<dbReference type="SUPFAM" id="SSF52172">
    <property type="entry name" value="CheY-like"/>
    <property type="match status" value="1"/>
</dbReference>
<dbReference type="Proteomes" id="UP000006671">
    <property type="component" value="Unassembled WGS sequence"/>
</dbReference>
<reference evidence="11 12" key="1">
    <citation type="journal article" date="2010" name="Cell">
        <title>The genome of Naegleria gruberi illuminates early eukaryotic versatility.</title>
        <authorList>
            <person name="Fritz-Laylin L.K."/>
            <person name="Prochnik S.E."/>
            <person name="Ginger M.L."/>
            <person name="Dacks J.B."/>
            <person name="Carpenter M.L."/>
            <person name="Field M.C."/>
            <person name="Kuo A."/>
            <person name="Paredez A."/>
            <person name="Chapman J."/>
            <person name="Pham J."/>
            <person name="Shu S."/>
            <person name="Neupane R."/>
            <person name="Cipriano M."/>
            <person name="Mancuso J."/>
            <person name="Tu H."/>
            <person name="Salamov A."/>
            <person name="Lindquist E."/>
            <person name="Shapiro H."/>
            <person name="Lucas S."/>
            <person name="Grigoriev I.V."/>
            <person name="Cande W.Z."/>
            <person name="Fulton C."/>
            <person name="Rokhsar D.S."/>
            <person name="Dawson S.C."/>
        </authorList>
    </citation>
    <scope>NUCLEOTIDE SEQUENCE [LARGE SCALE GENOMIC DNA]</scope>
    <source>
        <strain evidence="11 12">NEG-M</strain>
    </source>
</reference>
<feature type="region of interest" description="Disordered" evidence="7">
    <location>
        <begin position="67"/>
        <end position="91"/>
    </location>
</feature>
<dbReference type="SMART" id="SM00387">
    <property type="entry name" value="HATPase_c"/>
    <property type="match status" value="1"/>
</dbReference>
<evidence type="ECO:0000256" key="8">
    <source>
        <dbReference type="SAM" id="Phobius"/>
    </source>
</evidence>
<feature type="transmembrane region" description="Helical" evidence="8">
    <location>
        <begin position="262"/>
        <end position="283"/>
    </location>
</feature>
<evidence type="ECO:0000256" key="5">
    <source>
        <dbReference type="ARBA" id="ARBA00022777"/>
    </source>
</evidence>
<dbReference type="PROSITE" id="PS50110">
    <property type="entry name" value="RESPONSE_REGULATORY"/>
    <property type="match status" value="1"/>
</dbReference>
<dbReference type="Pfam" id="PF02518">
    <property type="entry name" value="HATPase_c"/>
    <property type="match status" value="1"/>
</dbReference>
<dbReference type="InterPro" id="IPR003594">
    <property type="entry name" value="HATPase_dom"/>
</dbReference>
<evidence type="ECO:0000256" key="3">
    <source>
        <dbReference type="ARBA" id="ARBA00022553"/>
    </source>
</evidence>
<feature type="domain" description="Histidine kinase" evidence="9">
    <location>
        <begin position="317"/>
        <end position="552"/>
    </location>
</feature>
<keyword evidence="12" id="KW-1185">Reference proteome</keyword>
<dbReference type="GO" id="GO:0000155">
    <property type="term" value="F:phosphorelay sensor kinase activity"/>
    <property type="evidence" value="ECO:0007669"/>
    <property type="project" value="InterPro"/>
</dbReference>
<evidence type="ECO:0000256" key="4">
    <source>
        <dbReference type="ARBA" id="ARBA00022679"/>
    </source>
</evidence>
<dbReference type="PANTHER" id="PTHR43047:SF69">
    <property type="entry name" value="HISTIDINE KINASE CONTAINING CHEY-HOMOLOGOUS RECEIVER DOMAIN-RELATED"/>
    <property type="match status" value="1"/>
</dbReference>
<organism evidence="12">
    <name type="scientific">Naegleria gruberi</name>
    <name type="common">Amoeba</name>
    <dbReference type="NCBI Taxonomy" id="5762"/>
    <lineage>
        <taxon>Eukaryota</taxon>
        <taxon>Discoba</taxon>
        <taxon>Heterolobosea</taxon>
        <taxon>Tetramitia</taxon>
        <taxon>Eutetramitia</taxon>
        <taxon>Vahlkampfiidae</taxon>
        <taxon>Naegleria</taxon>
    </lineage>
</organism>
<feature type="domain" description="Response regulatory" evidence="10">
    <location>
        <begin position="601"/>
        <end position="712"/>
    </location>
</feature>
<feature type="modified residue" description="4-aspartylphosphate" evidence="6">
    <location>
        <position position="650"/>
    </location>
</feature>
<dbReference type="OMA" id="WHNINDI"/>
<gene>
    <name evidence="11" type="ORF">NAEGRDRAFT_71146</name>
</gene>
<name>D2VQ33_NAEGR</name>
<dbReference type="Gene3D" id="1.10.287.130">
    <property type="match status" value="1"/>
</dbReference>
<dbReference type="RefSeq" id="XP_002673780.1">
    <property type="nucleotide sequence ID" value="XM_002673734.1"/>
</dbReference>
<dbReference type="InterPro" id="IPR036890">
    <property type="entry name" value="HATPase_C_sf"/>
</dbReference>
<dbReference type="SUPFAM" id="SSF55874">
    <property type="entry name" value="ATPase domain of HSP90 chaperone/DNA topoisomerase II/histidine kinase"/>
    <property type="match status" value="1"/>
</dbReference>
<feature type="transmembrane region" description="Helical" evidence="8">
    <location>
        <begin position="145"/>
        <end position="171"/>
    </location>
</feature>
<feature type="transmembrane region" description="Helical" evidence="8">
    <location>
        <begin position="236"/>
        <end position="255"/>
    </location>
</feature>
<dbReference type="InterPro" id="IPR005467">
    <property type="entry name" value="His_kinase_dom"/>
</dbReference>
<evidence type="ECO:0000256" key="7">
    <source>
        <dbReference type="SAM" id="MobiDB-lite"/>
    </source>
</evidence>
<dbReference type="OrthoDB" id="10266508at2759"/>
<dbReference type="CDD" id="cd17546">
    <property type="entry name" value="REC_hyHK_CKI1_RcsC-like"/>
    <property type="match status" value="1"/>
</dbReference>